<dbReference type="AlphaFoldDB" id="A0A4Z1IBJ6"/>
<organism evidence="2 3">
    <name type="scientific">Botryotinia convoluta</name>
    <dbReference type="NCBI Taxonomy" id="54673"/>
    <lineage>
        <taxon>Eukaryota</taxon>
        <taxon>Fungi</taxon>
        <taxon>Dikarya</taxon>
        <taxon>Ascomycota</taxon>
        <taxon>Pezizomycotina</taxon>
        <taxon>Leotiomycetes</taxon>
        <taxon>Helotiales</taxon>
        <taxon>Sclerotiniaceae</taxon>
        <taxon>Botryotinia</taxon>
    </lineage>
</organism>
<keyword evidence="3" id="KW-1185">Reference proteome</keyword>
<feature type="region of interest" description="Disordered" evidence="1">
    <location>
        <begin position="1"/>
        <end position="35"/>
    </location>
</feature>
<evidence type="ECO:0000256" key="1">
    <source>
        <dbReference type="SAM" id="MobiDB-lite"/>
    </source>
</evidence>
<proteinExistence type="predicted"/>
<reference evidence="2 3" key="1">
    <citation type="submission" date="2017-12" db="EMBL/GenBank/DDBJ databases">
        <title>Comparative genomics of Botrytis spp.</title>
        <authorList>
            <person name="Valero-Jimenez C.A."/>
            <person name="Tapia P."/>
            <person name="Veloso J."/>
            <person name="Silva-Moreno E."/>
            <person name="Staats M."/>
            <person name="Valdes J.H."/>
            <person name="Van Kan J.A.L."/>
        </authorList>
    </citation>
    <scope>NUCLEOTIDE SEQUENCE [LARGE SCALE GENOMIC DNA]</scope>
    <source>
        <strain evidence="2 3">MUCL11595</strain>
    </source>
</reference>
<comment type="caution">
    <text evidence="2">The sequence shown here is derived from an EMBL/GenBank/DDBJ whole genome shotgun (WGS) entry which is preliminary data.</text>
</comment>
<sequence length="219" mass="25566">METSKVTLKPQRSPREYYHSFPHSSCSRELGQPSDWQPRSLNAHFKGDKKSRFEYDWKCYTGSEETSTGKDYFSGHRIFVRGQHFRDHLKSHHQRVAGTVKRLLSGAIFDNQSKLCPHVPAKEWKIRRVFKMSYSGPLHQCPEEYEDESPLTSSDTISWGDRGNYIFDPSNCFLNNKQTCGPGQRLQDHSGYTRDRKYRAIGHSYKEKPDCLKHQGFKE</sequence>
<evidence type="ECO:0000313" key="2">
    <source>
        <dbReference type="EMBL" id="TGO54067.1"/>
    </source>
</evidence>
<accession>A0A4Z1IBJ6</accession>
<dbReference type="EMBL" id="PQXN01000113">
    <property type="protein sequence ID" value="TGO54067.1"/>
    <property type="molecule type" value="Genomic_DNA"/>
</dbReference>
<evidence type="ECO:0000313" key="3">
    <source>
        <dbReference type="Proteomes" id="UP000297527"/>
    </source>
</evidence>
<dbReference type="OrthoDB" id="3565451at2759"/>
<dbReference type="Proteomes" id="UP000297527">
    <property type="component" value="Unassembled WGS sequence"/>
</dbReference>
<gene>
    <name evidence="2" type="ORF">BCON_0113g00270</name>
</gene>
<name>A0A4Z1IBJ6_9HELO</name>
<protein>
    <submittedName>
        <fullName evidence="2">Uncharacterized protein</fullName>
    </submittedName>
</protein>